<feature type="compositionally biased region" description="Basic and acidic residues" evidence="1">
    <location>
        <begin position="412"/>
        <end position="423"/>
    </location>
</feature>
<organism evidence="3 4">
    <name type="scientific">Ectocarpus siliculosus</name>
    <name type="common">Brown alga</name>
    <name type="synonym">Conferva siliculosa</name>
    <dbReference type="NCBI Taxonomy" id="2880"/>
    <lineage>
        <taxon>Eukaryota</taxon>
        <taxon>Sar</taxon>
        <taxon>Stramenopiles</taxon>
        <taxon>Ochrophyta</taxon>
        <taxon>PX clade</taxon>
        <taxon>Phaeophyceae</taxon>
        <taxon>Ectocarpales</taxon>
        <taxon>Ectocarpaceae</taxon>
        <taxon>Ectocarpus</taxon>
    </lineage>
</organism>
<evidence type="ECO:0000256" key="1">
    <source>
        <dbReference type="SAM" id="MobiDB-lite"/>
    </source>
</evidence>
<dbReference type="AlphaFoldDB" id="D7FUR5"/>
<feature type="compositionally biased region" description="Gly residues" evidence="1">
    <location>
        <begin position="508"/>
        <end position="519"/>
    </location>
</feature>
<evidence type="ECO:0000313" key="3">
    <source>
        <dbReference type="EMBL" id="CBJ31721.1"/>
    </source>
</evidence>
<dbReference type="InterPro" id="IPR011993">
    <property type="entry name" value="PH-like_dom_sf"/>
</dbReference>
<feature type="compositionally biased region" description="Gly residues" evidence="1">
    <location>
        <begin position="354"/>
        <end position="365"/>
    </location>
</feature>
<dbReference type="SMART" id="SM00233">
    <property type="entry name" value="PH"/>
    <property type="match status" value="1"/>
</dbReference>
<proteinExistence type="predicted"/>
<name>D7FUR5_ECTSI</name>
<dbReference type="Pfam" id="PF00169">
    <property type="entry name" value="PH"/>
    <property type="match status" value="1"/>
</dbReference>
<dbReference type="InterPro" id="IPR001849">
    <property type="entry name" value="PH_domain"/>
</dbReference>
<evidence type="ECO:0000313" key="4">
    <source>
        <dbReference type="Proteomes" id="UP000002630"/>
    </source>
</evidence>
<feature type="region of interest" description="Disordered" evidence="1">
    <location>
        <begin position="455"/>
        <end position="536"/>
    </location>
</feature>
<gene>
    <name evidence="3" type="ORF">Esi_0278_0020</name>
</gene>
<feature type="compositionally biased region" description="Low complexity" evidence="1">
    <location>
        <begin position="495"/>
        <end position="507"/>
    </location>
</feature>
<feature type="region of interest" description="Disordered" evidence="1">
    <location>
        <begin position="214"/>
        <end position="435"/>
    </location>
</feature>
<dbReference type="PROSITE" id="PS50003">
    <property type="entry name" value="PH_DOMAIN"/>
    <property type="match status" value="1"/>
</dbReference>
<dbReference type="Proteomes" id="UP000002630">
    <property type="component" value="Unassembled WGS sequence"/>
</dbReference>
<accession>D7FUR5</accession>
<feature type="region of interest" description="Disordered" evidence="1">
    <location>
        <begin position="162"/>
        <end position="199"/>
    </location>
</feature>
<dbReference type="InParanoid" id="D7FUR5"/>
<reference evidence="3 4" key="1">
    <citation type="journal article" date="2010" name="Nature">
        <title>The Ectocarpus genome and the independent evolution of multicellularity in brown algae.</title>
        <authorList>
            <person name="Cock J.M."/>
            <person name="Sterck L."/>
            <person name="Rouze P."/>
            <person name="Scornet D."/>
            <person name="Allen A.E."/>
            <person name="Amoutzias G."/>
            <person name="Anthouard V."/>
            <person name="Artiguenave F."/>
            <person name="Aury J.M."/>
            <person name="Badger J.H."/>
            <person name="Beszteri B."/>
            <person name="Billiau K."/>
            <person name="Bonnet E."/>
            <person name="Bothwell J.H."/>
            <person name="Bowler C."/>
            <person name="Boyen C."/>
            <person name="Brownlee C."/>
            <person name="Carrano C.J."/>
            <person name="Charrier B."/>
            <person name="Cho G.Y."/>
            <person name="Coelho S.M."/>
            <person name="Collen J."/>
            <person name="Corre E."/>
            <person name="Da Silva C."/>
            <person name="Delage L."/>
            <person name="Delaroque N."/>
            <person name="Dittami S.M."/>
            <person name="Doulbeau S."/>
            <person name="Elias M."/>
            <person name="Farnham G."/>
            <person name="Gachon C.M."/>
            <person name="Gschloessl B."/>
            <person name="Heesch S."/>
            <person name="Jabbari K."/>
            <person name="Jubin C."/>
            <person name="Kawai H."/>
            <person name="Kimura K."/>
            <person name="Kloareg B."/>
            <person name="Kupper F.C."/>
            <person name="Lang D."/>
            <person name="Le Bail A."/>
            <person name="Leblanc C."/>
            <person name="Lerouge P."/>
            <person name="Lohr M."/>
            <person name="Lopez P.J."/>
            <person name="Martens C."/>
            <person name="Maumus F."/>
            <person name="Michel G."/>
            <person name="Miranda-Saavedra D."/>
            <person name="Morales J."/>
            <person name="Moreau H."/>
            <person name="Motomura T."/>
            <person name="Nagasato C."/>
            <person name="Napoli C.A."/>
            <person name="Nelson D.R."/>
            <person name="Nyvall-Collen P."/>
            <person name="Peters A.F."/>
            <person name="Pommier C."/>
            <person name="Potin P."/>
            <person name="Poulain J."/>
            <person name="Quesneville H."/>
            <person name="Read B."/>
            <person name="Rensing S.A."/>
            <person name="Ritter A."/>
            <person name="Rousvoal S."/>
            <person name="Samanta M."/>
            <person name="Samson G."/>
            <person name="Schroeder D.C."/>
            <person name="Segurens B."/>
            <person name="Strittmatter M."/>
            <person name="Tonon T."/>
            <person name="Tregear J.W."/>
            <person name="Valentin K."/>
            <person name="von Dassow P."/>
            <person name="Yamagishi T."/>
            <person name="Van de Peer Y."/>
            <person name="Wincker P."/>
        </authorList>
    </citation>
    <scope>NUCLEOTIDE SEQUENCE [LARGE SCALE GENOMIC DNA]</scope>
    <source>
        <strain evidence="4">Ec32 / CCAP1310/4</strain>
    </source>
</reference>
<dbReference type="OrthoDB" id="67516at2759"/>
<dbReference type="SUPFAM" id="SSF50729">
    <property type="entry name" value="PH domain-like"/>
    <property type="match status" value="1"/>
</dbReference>
<feature type="compositionally biased region" description="Polar residues" evidence="1">
    <location>
        <begin position="526"/>
        <end position="536"/>
    </location>
</feature>
<feature type="compositionally biased region" description="Gly residues" evidence="1">
    <location>
        <begin position="460"/>
        <end position="470"/>
    </location>
</feature>
<dbReference type="InterPro" id="IPR051707">
    <property type="entry name" value="PI-Interact_SigTrans_Reg"/>
</dbReference>
<protein>
    <recommendedName>
        <fullName evidence="2">PH domain-containing protein</fullName>
    </recommendedName>
</protein>
<feature type="compositionally biased region" description="Basic and acidic residues" evidence="1">
    <location>
        <begin position="166"/>
        <end position="182"/>
    </location>
</feature>
<feature type="compositionally biased region" description="Low complexity" evidence="1">
    <location>
        <begin position="471"/>
        <end position="481"/>
    </location>
</feature>
<dbReference type="PANTHER" id="PTHR14336">
    <property type="entry name" value="TANDEM PH DOMAIN CONTAINING PROTEIN"/>
    <property type="match status" value="1"/>
</dbReference>
<feature type="compositionally biased region" description="Gly residues" evidence="1">
    <location>
        <begin position="274"/>
        <end position="302"/>
    </location>
</feature>
<dbReference type="Gene3D" id="2.30.29.30">
    <property type="entry name" value="Pleckstrin-homology domain (PH domain)/Phosphotyrosine-binding domain (PTB)"/>
    <property type="match status" value="1"/>
</dbReference>
<evidence type="ECO:0000259" key="2">
    <source>
        <dbReference type="PROSITE" id="PS50003"/>
    </source>
</evidence>
<sequence length="536" mass="56267">MNLALAAFGGYPVPTWESQEGAHTPSGSKTPIIICGWLLKMKREHRKFRSTWNRRWFTVEDGAFNWYKTSSSDACGRLSLLDIQSVRRYVGTEHGSYTFVVHATDREMLLRADSANDESRWIRGLTLQTDLVHGGTFQGPPSAKNRRRTVLKLMGEGCTGANVGDGRGDDSKTTGWHQKGDRGGGGGNSREGEWKGEGSQFREINKKIRALMNDHDNRAGGGGSSTGAAGDNSKPTRFYSERQPAQKFKITPRDPRGISIVGGRGLGKFPEKNGSGGGGGGGDNGTGLAGGGGGGGGGGTGDHGALSDTASSDEKDNVRGHWRSRSRVVGRRAGHEVSRGSGARRSKQHRYSAGGNGAGDGGGRHGSFSHRGTGKNAEGAGGRRDRNDFESLDDVSSSEESSSGQRSRRNGRNFDNDDFSRGDGDEEEEEVSVDRTNYWLQSGYAGGNGAAGYYAATAGCSGGGGGGGSGHSARGASGGSATAEDMSWNAGMMGGMSSRSRGSSRGNSGNGSSGRGGSGLPRRYLTEQSMLRQQGW</sequence>
<dbReference type="EMBL" id="FN649760">
    <property type="protein sequence ID" value="CBJ31721.1"/>
    <property type="molecule type" value="Genomic_DNA"/>
</dbReference>
<keyword evidence="4" id="KW-1185">Reference proteome</keyword>
<feature type="compositionally biased region" description="Basic residues" evidence="1">
    <location>
        <begin position="320"/>
        <end position="332"/>
    </location>
</feature>
<feature type="domain" description="PH" evidence="2">
    <location>
        <begin position="31"/>
        <end position="130"/>
    </location>
</feature>